<evidence type="ECO:0000256" key="4">
    <source>
        <dbReference type="ARBA" id="ARBA00023163"/>
    </source>
</evidence>
<dbReference type="PIRSF" id="PIRSF019455">
    <property type="entry name" value="CopR_AtkY"/>
    <property type="match status" value="1"/>
</dbReference>
<keyword evidence="6" id="KW-1185">Reference proteome</keyword>
<evidence type="ECO:0000313" key="5">
    <source>
        <dbReference type="EMBL" id="KGQ19358.1"/>
    </source>
</evidence>
<dbReference type="RefSeq" id="WP_036168330.1">
    <property type="nucleotide sequence ID" value="NZ_JRKJ01000008.1"/>
</dbReference>
<sequence length="129" mass="14080">MPTTPHPTEGELALLHVLWAGTAPMTVREVHAVLSRQKDTAYTTVLKMLTIMADKGLVVRDEAQRTHTYRAVHAEPVVQASLLKDLVRKAFSGSATALVQRALDDAMASPEELDAIAKLIADAKKKRNV</sequence>
<dbReference type="SUPFAM" id="SSF46785">
    <property type="entry name" value="Winged helix' DNA-binding domain"/>
    <property type="match status" value="1"/>
</dbReference>
<gene>
    <name evidence="5" type="ORF">LF41_3008</name>
</gene>
<dbReference type="STRING" id="1300345.LF41_3008"/>
<dbReference type="Proteomes" id="UP000030518">
    <property type="component" value="Unassembled WGS sequence"/>
</dbReference>
<evidence type="ECO:0000256" key="1">
    <source>
        <dbReference type="ARBA" id="ARBA00011046"/>
    </source>
</evidence>
<dbReference type="OrthoDB" id="279010at2"/>
<dbReference type="InterPro" id="IPR036390">
    <property type="entry name" value="WH_DNA-bd_sf"/>
</dbReference>
<proteinExistence type="inferred from homology"/>
<dbReference type="Gene3D" id="1.10.10.10">
    <property type="entry name" value="Winged helix-like DNA-binding domain superfamily/Winged helix DNA-binding domain"/>
    <property type="match status" value="1"/>
</dbReference>
<dbReference type="GO" id="GO:0003677">
    <property type="term" value="F:DNA binding"/>
    <property type="evidence" value="ECO:0007669"/>
    <property type="project" value="UniProtKB-KW"/>
</dbReference>
<evidence type="ECO:0000256" key="2">
    <source>
        <dbReference type="ARBA" id="ARBA00023015"/>
    </source>
</evidence>
<evidence type="ECO:0000256" key="3">
    <source>
        <dbReference type="ARBA" id="ARBA00023125"/>
    </source>
</evidence>
<keyword evidence="4" id="KW-0804">Transcription</keyword>
<accession>A0A0A2WHR5</accession>
<protein>
    <submittedName>
        <fullName evidence="5">Transcriptional repressor, BlaI/MecI family</fullName>
    </submittedName>
</protein>
<dbReference type="Pfam" id="PF03965">
    <property type="entry name" value="Penicillinase_R"/>
    <property type="match status" value="1"/>
</dbReference>
<dbReference type="EMBL" id="JRKJ01000008">
    <property type="protein sequence ID" value="KGQ19358.1"/>
    <property type="molecule type" value="Genomic_DNA"/>
</dbReference>
<organism evidence="5 6">
    <name type="scientific">Lysobacter dokdonensis DS-58</name>
    <dbReference type="NCBI Taxonomy" id="1300345"/>
    <lineage>
        <taxon>Bacteria</taxon>
        <taxon>Pseudomonadati</taxon>
        <taxon>Pseudomonadota</taxon>
        <taxon>Gammaproteobacteria</taxon>
        <taxon>Lysobacterales</taxon>
        <taxon>Lysobacteraceae</taxon>
        <taxon>Noviluteimonas</taxon>
    </lineage>
</organism>
<dbReference type="InterPro" id="IPR036388">
    <property type="entry name" value="WH-like_DNA-bd_sf"/>
</dbReference>
<dbReference type="InterPro" id="IPR005650">
    <property type="entry name" value="BlaI_family"/>
</dbReference>
<keyword evidence="2" id="KW-0805">Transcription regulation</keyword>
<dbReference type="AlphaFoldDB" id="A0A0A2WHR5"/>
<name>A0A0A2WHR5_9GAMM</name>
<reference evidence="5 6" key="1">
    <citation type="submission" date="2014-09" db="EMBL/GenBank/DDBJ databases">
        <title>Genome sequences of Lysobacter dokdonensis DS-58.</title>
        <authorList>
            <person name="Kim J.F."/>
            <person name="Kwak M.-J."/>
        </authorList>
    </citation>
    <scope>NUCLEOTIDE SEQUENCE [LARGE SCALE GENOMIC DNA]</scope>
    <source>
        <strain evidence="5 6">DS-58</strain>
    </source>
</reference>
<evidence type="ECO:0000313" key="6">
    <source>
        <dbReference type="Proteomes" id="UP000030518"/>
    </source>
</evidence>
<comment type="caution">
    <text evidence="5">The sequence shown here is derived from an EMBL/GenBank/DDBJ whole genome shotgun (WGS) entry which is preliminary data.</text>
</comment>
<keyword evidence="3" id="KW-0238">DNA-binding</keyword>
<dbReference type="GO" id="GO:0045892">
    <property type="term" value="P:negative regulation of DNA-templated transcription"/>
    <property type="evidence" value="ECO:0007669"/>
    <property type="project" value="InterPro"/>
</dbReference>
<dbReference type="PATRIC" id="fig|1300345.3.peg.1551"/>
<comment type="similarity">
    <text evidence="1">Belongs to the BlaI transcriptional regulatory family.</text>
</comment>
<dbReference type="eggNOG" id="COG3682">
    <property type="taxonomic scope" value="Bacteria"/>
</dbReference>